<sequence>MLLTPEGFGAVALVGHLATMAQFVIIFYAITTANITMIGCTPSPLGGYTSPTAWQKGVCVTEEMVWCRAHPNEHPDCATAACRAEEVRLSLEAINENGWKGFDGVSVYGCPFVDQLQAWSDSLSSNSDRNDRRIACVPAGDKRSFHLPQCDGSSAAERSKFYVARRLNDIRKPSLTWTHVSYNATERCTASCTTASTGDSVTCCGRR</sequence>
<name>A0A6T7SBX1_9EUKA</name>
<keyword evidence="1" id="KW-0812">Transmembrane</keyword>
<dbReference type="EMBL" id="HBEP01022063">
    <property type="protein sequence ID" value="CAD8493190.1"/>
    <property type="molecule type" value="Transcribed_RNA"/>
</dbReference>
<gene>
    <name evidence="2" type="ORF">PANT1444_LOCUS12381</name>
    <name evidence="3" type="ORF">PANT1444_LOCUS12382</name>
</gene>
<evidence type="ECO:0000256" key="1">
    <source>
        <dbReference type="SAM" id="Phobius"/>
    </source>
</evidence>
<dbReference type="EMBL" id="HBEP01022062">
    <property type="protein sequence ID" value="CAD8493188.1"/>
    <property type="molecule type" value="Transcribed_RNA"/>
</dbReference>
<dbReference type="AlphaFoldDB" id="A0A6T7SBX1"/>
<keyword evidence="1" id="KW-1133">Transmembrane helix</keyword>
<accession>A0A6T7SBX1</accession>
<feature type="transmembrane region" description="Helical" evidence="1">
    <location>
        <begin position="7"/>
        <end position="30"/>
    </location>
</feature>
<protein>
    <submittedName>
        <fullName evidence="2">Uncharacterized protein</fullName>
    </submittedName>
</protein>
<reference evidence="2" key="1">
    <citation type="submission" date="2021-01" db="EMBL/GenBank/DDBJ databases">
        <authorList>
            <person name="Corre E."/>
            <person name="Pelletier E."/>
            <person name="Niang G."/>
            <person name="Scheremetjew M."/>
            <person name="Finn R."/>
            <person name="Kale V."/>
            <person name="Holt S."/>
            <person name="Cochrane G."/>
            <person name="Meng A."/>
            <person name="Brown T."/>
            <person name="Cohen L."/>
        </authorList>
    </citation>
    <scope>NUCLEOTIDE SEQUENCE</scope>
    <source>
        <strain evidence="2">CCMP1374</strain>
    </source>
</reference>
<evidence type="ECO:0000313" key="2">
    <source>
        <dbReference type="EMBL" id="CAD8493188.1"/>
    </source>
</evidence>
<evidence type="ECO:0000313" key="3">
    <source>
        <dbReference type="EMBL" id="CAD8493190.1"/>
    </source>
</evidence>
<keyword evidence="1" id="KW-0472">Membrane</keyword>
<organism evidence="2">
    <name type="scientific">Phaeocystis antarctica</name>
    <dbReference type="NCBI Taxonomy" id="33657"/>
    <lineage>
        <taxon>Eukaryota</taxon>
        <taxon>Haptista</taxon>
        <taxon>Haptophyta</taxon>
        <taxon>Prymnesiophyceae</taxon>
        <taxon>Phaeocystales</taxon>
        <taxon>Phaeocystaceae</taxon>
        <taxon>Phaeocystis</taxon>
    </lineage>
</organism>
<proteinExistence type="predicted"/>